<dbReference type="PANTHER" id="PTHR46399:SF8">
    <property type="entry name" value="B30.2_SPRY DOMAIN-CONTAINING PROTEIN"/>
    <property type="match status" value="1"/>
</dbReference>
<dbReference type="GO" id="GO:0033017">
    <property type="term" value="C:sarcoplasmic reticulum membrane"/>
    <property type="evidence" value="ECO:0007669"/>
    <property type="project" value="TreeGrafter"/>
</dbReference>
<keyword evidence="1" id="KW-0472">Membrane</keyword>
<dbReference type="GO" id="GO:0005790">
    <property type="term" value="C:smooth endoplasmic reticulum"/>
    <property type="evidence" value="ECO:0007669"/>
    <property type="project" value="TreeGrafter"/>
</dbReference>
<feature type="transmembrane region" description="Helical" evidence="1">
    <location>
        <begin position="33"/>
        <end position="53"/>
    </location>
</feature>
<evidence type="ECO:0000313" key="2">
    <source>
        <dbReference type="EMBL" id="CAF3937067.1"/>
    </source>
</evidence>
<dbReference type="GO" id="GO:0034704">
    <property type="term" value="C:calcium channel complex"/>
    <property type="evidence" value="ECO:0007669"/>
    <property type="project" value="TreeGrafter"/>
</dbReference>
<evidence type="ECO:0000256" key="1">
    <source>
        <dbReference type="SAM" id="Phobius"/>
    </source>
</evidence>
<dbReference type="GO" id="GO:0006941">
    <property type="term" value="P:striated muscle contraction"/>
    <property type="evidence" value="ECO:0007669"/>
    <property type="project" value="TreeGrafter"/>
</dbReference>
<evidence type="ECO:0000313" key="3">
    <source>
        <dbReference type="Proteomes" id="UP000663823"/>
    </source>
</evidence>
<protein>
    <recommendedName>
        <fullName evidence="4">EF-hand domain-containing protein</fullName>
    </recommendedName>
</protein>
<feature type="non-terminal residue" evidence="2">
    <location>
        <position position="1"/>
    </location>
</feature>
<dbReference type="PANTHER" id="PTHR46399">
    <property type="entry name" value="B30.2/SPRY DOMAIN-CONTAINING PROTEIN"/>
    <property type="match status" value="1"/>
</dbReference>
<dbReference type="GO" id="GO:0030018">
    <property type="term" value="C:Z disc"/>
    <property type="evidence" value="ECO:0007669"/>
    <property type="project" value="TreeGrafter"/>
</dbReference>
<dbReference type="EMBL" id="CAJOAX010005155">
    <property type="protein sequence ID" value="CAF3937067.1"/>
    <property type="molecule type" value="Genomic_DNA"/>
</dbReference>
<sequence length="106" mass="12651">DPTQIELLREFMRLQKDMIIMLLSMLEGIQYNFYFYFLKLTFNLILSFLGNVLNGPIGKQMVDTLIESQVNVELLLQFFDIFLKIKDLTKYEAFQEYDINKDGFIF</sequence>
<dbReference type="Proteomes" id="UP000663823">
    <property type="component" value="Unassembled WGS sequence"/>
</dbReference>
<comment type="caution">
    <text evidence="2">The sequence shown here is derived from an EMBL/GenBank/DDBJ whole genome shotgun (WGS) entry which is preliminary data.</text>
</comment>
<keyword evidence="1" id="KW-0812">Transmembrane</keyword>
<dbReference type="AlphaFoldDB" id="A0A819JYS9"/>
<evidence type="ECO:0008006" key="4">
    <source>
        <dbReference type="Google" id="ProtNLM"/>
    </source>
</evidence>
<accession>A0A819JYS9</accession>
<dbReference type="GO" id="GO:0005219">
    <property type="term" value="F:ryanodine-sensitive calcium-release channel activity"/>
    <property type="evidence" value="ECO:0007669"/>
    <property type="project" value="TreeGrafter"/>
</dbReference>
<name>A0A819JYS9_9BILA</name>
<organism evidence="2 3">
    <name type="scientific">Rotaria sordida</name>
    <dbReference type="NCBI Taxonomy" id="392033"/>
    <lineage>
        <taxon>Eukaryota</taxon>
        <taxon>Metazoa</taxon>
        <taxon>Spiralia</taxon>
        <taxon>Gnathifera</taxon>
        <taxon>Rotifera</taxon>
        <taxon>Eurotatoria</taxon>
        <taxon>Bdelloidea</taxon>
        <taxon>Philodinida</taxon>
        <taxon>Philodinidae</taxon>
        <taxon>Rotaria</taxon>
    </lineage>
</organism>
<dbReference type="InterPro" id="IPR015925">
    <property type="entry name" value="Ryanodine_IP3_receptor"/>
</dbReference>
<reference evidence="2" key="1">
    <citation type="submission" date="2021-02" db="EMBL/GenBank/DDBJ databases">
        <authorList>
            <person name="Nowell W R."/>
        </authorList>
    </citation>
    <scope>NUCLEOTIDE SEQUENCE</scope>
</reference>
<proteinExistence type="predicted"/>
<keyword evidence="1" id="KW-1133">Transmembrane helix</keyword>
<gene>
    <name evidence="2" type="ORF">OTI717_LOCUS25661</name>
</gene>
<dbReference type="GO" id="GO:0042383">
    <property type="term" value="C:sarcolemma"/>
    <property type="evidence" value="ECO:0007669"/>
    <property type="project" value="TreeGrafter"/>
</dbReference>
<dbReference type="GO" id="GO:0014808">
    <property type="term" value="P:release of sequestered calcium ion into cytosol by sarcoplasmic reticulum"/>
    <property type="evidence" value="ECO:0007669"/>
    <property type="project" value="TreeGrafter"/>
</dbReference>